<gene>
    <name evidence="3" type="ORF">OEA41_006454</name>
</gene>
<dbReference type="PANTHER" id="PTHR38248">
    <property type="entry name" value="FUNK1 6"/>
    <property type="match status" value="1"/>
</dbReference>
<dbReference type="Pfam" id="PF17667">
    <property type="entry name" value="Pkinase_fungal"/>
    <property type="match status" value="1"/>
</dbReference>
<protein>
    <recommendedName>
        <fullName evidence="2">Fungal-type protein kinase domain-containing protein</fullName>
    </recommendedName>
</protein>
<dbReference type="Gene3D" id="1.10.510.10">
    <property type="entry name" value="Transferase(Phosphotransferase) domain 1"/>
    <property type="match status" value="1"/>
</dbReference>
<dbReference type="InterPro" id="IPR011009">
    <property type="entry name" value="Kinase-like_dom_sf"/>
</dbReference>
<evidence type="ECO:0000313" key="3">
    <source>
        <dbReference type="EMBL" id="KAK3173125.1"/>
    </source>
</evidence>
<dbReference type="InterPro" id="IPR040976">
    <property type="entry name" value="Pkinase_fungal"/>
</dbReference>
<name>A0AAE0DKY5_9LECA</name>
<evidence type="ECO:0000256" key="1">
    <source>
        <dbReference type="SAM" id="MobiDB-lite"/>
    </source>
</evidence>
<comment type="caution">
    <text evidence="3">The sequence shown here is derived from an EMBL/GenBank/DDBJ whole genome shotgun (WGS) entry which is preliminary data.</text>
</comment>
<sequence length="783" mass="87959">MANLSRSEIIKTKPIGEGLDNFRHSFNLTYQDLGISSSLDALDQIGNKGLKISVVDLTVALLNLPAAQLLPPSVGRGTLRSDLLRLGSLVDSDDFDIDRVIPLLKAVLNHEPDEIIWGKAYTTVTESTPPPRPLPFHLQTPILRNTSSFINSSEHRKYVDNVLKEELGPLHVGIPGFYEAFFGRVEGLEEIGTAVFKKCKEGDNPLYAEKGGWRDWPEGAKESKVLVWFDKLIRSLLGFAKEHESAPKTQRRLVEHTQQPLQGSIADRKLKVGFVDDLMAGKSSQCHWSHILVPGELKSNPNTDIPSKAWFDLGRYVREVFAAQDTRRFVLGFTLCGSTMRLWEFDRVGGIASSPFDIDKDGLQFVSAMLGYLCMNEEQLGFDLTILTSDGKRYVEVVRNEQTERLVLDGLMKRAPCVAGRATTCWKAHREGDSSKRPLVIKDSWQYPEREEEGALLREATEKGVVNVARYYHHQTVCVGGQDDDICNIRKGLDITTATNYKPESLIHPGAAGVQASTRKDRSASRKRSSTYTDATLPPRKRTCPSSSTKGGKHPTIQNRVHRRVITSDYGKAIYKASSRAAMLAALEGGIEGYESLHTKAGILQRDVSLGNVLVNEEDDNPSWPAFLIDLDLAIKEKREEPSGARSKTGTRAFMAIGVLLGENHSTWHDFESFFWLLFWMCIYYNGPNKESRVVERFEKWNFVDTEELASMKKGTVNDEGDFLKTAEDNFSPYYQPLVPWVNRLRKVVFPGGRRRKANDENLPSWMRDVLQEAIKDPKVLAE</sequence>
<dbReference type="EMBL" id="JASNWA010000007">
    <property type="protein sequence ID" value="KAK3173125.1"/>
    <property type="molecule type" value="Genomic_DNA"/>
</dbReference>
<dbReference type="PANTHER" id="PTHR38248:SF2">
    <property type="entry name" value="FUNK1 11"/>
    <property type="match status" value="1"/>
</dbReference>
<accession>A0AAE0DKY5</accession>
<organism evidence="3 4">
    <name type="scientific">Lepraria neglecta</name>
    <dbReference type="NCBI Taxonomy" id="209136"/>
    <lineage>
        <taxon>Eukaryota</taxon>
        <taxon>Fungi</taxon>
        <taxon>Dikarya</taxon>
        <taxon>Ascomycota</taxon>
        <taxon>Pezizomycotina</taxon>
        <taxon>Lecanoromycetes</taxon>
        <taxon>OSLEUM clade</taxon>
        <taxon>Lecanoromycetidae</taxon>
        <taxon>Lecanorales</taxon>
        <taxon>Lecanorineae</taxon>
        <taxon>Stereocaulaceae</taxon>
        <taxon>Lepraria</taxon>
    </lineage>
</organism>
<dbReference type="Proteomes" id="UP001276659">
    <property type="component" value="Unassembled WGS sequence"/>
</dbReference>
<evidence type="ECO:0000313" key="4">
    <source>
        <dbReference type="Proteomes" id="UP001276659"/>
    </source>
</evidence>
<dbReference type="AlphaFoldDB" id="A0AAE0DKY5"/>
<evidence type="ECO:0000259" key="2">
    <source>
        <dbReference type="Pfam" id="PF17667"/>
    </source>
</evidence>
<feature type="domain" description="Fungal-type protein kinase" evidence="2">
    <location>
        <begin position="281"/>
        <end position="682"/>
    </location>
</feature>
<proteinExistence type="predicted"/>
<reference evidence="3" key="1">
    <citation type="submission" date="2022-11" db="EMBL/GenBank/DDBJ databases">
        <title>Chromosomal genome sequence assembly and mating type (MAT) locus characterization of the leprose asexual lichenized fungus Lepraria neglecta (Nyl.) Erichsen.</title>
        <authorList>
            <person name="Allen J.L."/>
            <person name="Pfeffer B."/>
        </authorList>
    </citation>
    <scope>NUCLEOTIDE SEQUENCE</scope>
    <source>
        <strain evidence="3">Allen 5258</strain>
    </source>
</reference>
<keyword evidence="4" id="KW-1185">Reference proteome</keyword>
<feature type="region of interest" description="Disordered" evidence="1">
    <location>
        <begin position="506"/>
        <end position="557"/>
    </location>
</feature>
<dbReference type="SUPFAM" id="SSF56112">
    <property type="entry name" value="Protein kinase-like (PK-like)"/>
    <property type="match status" value="1"/>
</dbReference>